<dbReference type="InterPro" id="IPR012296">
    <property type="entry name" value="Nuclease_put_TT1808"/>
</dbReference>
<organism evidence="2 3">
    <name type="scientific">Clostridium butyricum</name>
    <dbReference type="NCBI Taxonomy" id="1492"/>
    <lineage>
        <taxon>Bacteria</taxon>
        <taxon>Bacillati</taxon>
        <taxon>Bacillota</taxon>
        <taxon>Clostridia</taxon>
        <taxon>Eubacteriales</taxon>
        <taxon>Clostridiaceae</taxon>
        <taxon>Clostridium</taxon>
    </lineage>
</organism>
<comment type="caution">
    <text evidence="2">The sequence shown here is derived from an EMBL/GenBank/DDBJ whole genome shotgun (WGS) entry which is preliminary data.</text>
</comment>
<feature type="domain" description="Putative restriction endonuclease" evidence="1">
    <location>
        <begin position="13"/>
        <end position="177"/>
    </location>
</feature>
<dbReference type="Gene3D" id="3.90.1570.10">
    <property type="entry name" value="tt1808, chain A"/>
    <property type="match status" value="1"/>
</dbReference>
<sequence length="185" mass="21665">MDIIKEHIYSENDFEEIQKNFNGKAEFDNGFIFLSSSTSIQHNRIKRKILSKLDSFLTGSKCEAFDEAIEVIFQDMEEVYKYKPDVFVMCENSTRKGESFTSAPTIIFEIVSKSTASHDYITKLAVYQKFKVKEYNIVEQNGKIIQYSYVDDQYVINDVYKNDDIYVSSIFKEFQMKLSDIFSEI</sequence>
<dbReference type="Proteomes" id="UP000321089">
    <property type="component" value="Unassembled WGS sequence"/>
</dbReference>
<dbReference type="PANTHER" id="PTHR36558:SF1">
    <property type="entry name" value="RESTRICTION ENDONUCLEASE DOMAIN-CONTAINING PROTEIN-RELATED"/>
    <property type="match status" value="1"/>
</dbReference>
<evidence type="ECO:0000259" key="1">
    <source>
        <dbReference type="Pfam" id="PF05685"/>
    </source>
</evidence>
<dbReference type="Pfam" id="PF05685">
    <property type="entry name" value="Uma2"/>
    <property type="match status" value="1"/>
</dbReference>
<protein>
    <recommendedName>
        <fullName evidence="1">Putative restriction endonuclease domain-containing protein</fullName>
    </recommendedName>
</protein>
<dbReference type="EMBL" id="BKBC01000038">
    <property type="protein sequence ID" value="GEQ22038.1"/>
    <property type="molecule type" value="Genomic_DNA"/>
</dbReference>
<proteinExistence type="predicted"/>
<evidence type="ECO:0000313" key="2">
    <source>
        <dbReference type="EMBL" id="GEQ22038.1"/>
    </source>
</evidence>
<dbReference type="PANTHER" id="PTHR36558">
    <property type="entry name" value="GLR1098 PROTEIN"/>
    <property type="match status" value="1"/>
</dbReference>
<dbReference type="InterPro" id="IPR008538">
    <property type="entry name" value="Uma2"/>
</dbReference>
<dbReference type="SUPFAM" id="SSF52980">
    <property type="entry name" value="Restriction endonuclease-like"/>
    <property type="match status" value="1"/>
</dbReference>
<dbReference type="InterPro" id="IPR011335">
    <property type="entry name" value="Restrct_endonuc-II-like"/>
</dbReference>
<dbReference type="AlphaFoldDB" id="A0A512TPX3"/>
<evidence type="ECO:0000313" key="3">
    <source>
        <dbReference type="Proteomes" id="UP000321089"/>
    </source>
</evidence>
<accession>A0A512TPX3</accession>
<gene>
    <name evidence="2" type="ORF">CBU02nite_25440</name>
</gene>
<dbReference type="RefSeq" id="WP_146868734.1">
    <property type="nucleotide sequence ID" value="NZ_BKBC01000038.1"/>
</dbReference>
<dbReference type="CDD" id="cd06260">
    <property type="entry name" value="DUF820-like"/>
    <property type="match status" value="1"/>
</dbReference>
<name>A0A512TPX3_CLOBU</name>
<reference evidence="2 3" key="1">
    <citation type="submission" date="2019-07" db="EMBL/GenBank/DDBJ databases">
        <title>Whole genome shotgun sequence of Clostridium butyricum NBRC 3858.</title>
        <authorList>
            <person name="Hosoyama A."/>
            <person name="Uohara A."/>
            <person name="Ohji S."/>
            <person name="Ichikawa N."/>
        </authorList>
    </citation>
    <scope>NUCLEOTIDE SEQUENCE [LARGE SCALE GENOMIC DNA]</scope>
    <source>
        <strain evidence="2 3">NBRC 3858</strain>
    </source>
</reference>